<dbReference type="HOGENOM" id="CLU_028200_0_4_1"/>
<feature type="transmembrane region" description="Helical" evidence="7">
    <location>
        <begin position="17"/>
        <end position="38"/>
    </location>
</feature>
<dbReference type="InterPro" id="IPR049326">
    <property type="entry name" value="Rhodopsin_dom_fungi"/>
</dbReference>
<dbReference type="PANTHER" id="PTHR33048:SF47">
    <property type="entry name" value="INTEGRAL MEMBRANE PROTEIN-RELATED"/>
    <property type="match status" value="1"/>
</dbReference>
<dbReference type="Proteomes" id="UP000018087">
    <property type="component" value="Unassembled WGS sequence"/>
</dbReference>
<dbReference type="InterPro" id="IPR052337">
    <property type="entry name" value="SAT4-like"/>
</dbReference>
<dbReference type="STRING" id="1391915.U7PI69"/>
<dbReference type="OrthoDB" id="3648173at2759"/>
<comment type="similarity">
    <text evidence="5">Belongs to the SAT4 family.</text>
</comment>
<feature type="compositionally biased region" description="Polar residues" evidence="6">
    <location>
        <begin position="404"/>
        <end position="415"/>
    </location>
</feature>
<evidence type="ECO:0000313" key="9">
    <source>
        <dbReference type="EMBL" id="ERS95237.1"/>
    </source>
</evidence>
<evidence type="ECO:0000256" key="6">
    <source>
        <dbReference type="SAM" id="MobiDB-lite"/>
    </source>
</evidence>
<feature type="transmembrane region" description="Helical" evidence="7">
    <location>
        <begin position="204"/>
        <end position="225"/>
    </location>
</feature>
<keyword evidence="2 7" id="KW-0812">Transmembrane</keyword>
<evidence type="ECO:0000256" key="7">
    <source>
        <dbReference type="SAM" id="Phobius"/>
    </source>
</evidence>
<name>U7PI69_SPOS1</name>
<feature type="transmembrane region" description="Helical" evidence="7">
    <location>
        <begin position="126"/>
        <end position="156"/>
    </location>
</feature>
<feature type="transmembrane region" description="Helical" evidence="7">
    <location>
        <begin position="245"/>
        <end position="263"/>
    </location>
</feature>
<keyword evidence="4 7" id="KW-0472">Membrane</keyword>
<feature type="transmembrane region" description="Helical" evidence="7">
    <location>
        <begin position="50"/>
        <end position="69"/>
    </location>
</feature>
<keyword evidence="3 7" id="KW-1133">Transmembrane helix</keyword>
<proteinExistence type="inferred from homology"/>
<dbReference type="Pfam" id="PF20684">
    <property type="entry name" value="Fung_rhodopsin"/>
    <property type="match status" value="1"/>
</dbReference>
<organism evidence="9 10">
    <name type="scientific">Sporothrix schenckii (strain ATCC 58251 / de Perez 2211183)</name>
    <name type="common">Rose-picker's disease fungus</name>
    <dbReference type="NCBI Taxonomy" id="1391915"/>
    <lineage>
        <taxon>Eukaryota</taxon>
        <taxon>Fungi</taxon>
        <taxon>Dikarya</taxon>
        <taxon>Ascomycota</taxon>
        <taxon>Pezizomycotina</taxon>
        <taxon>Sordariomycetes</taxon>
        <taxon>Sordariomycetidae</taxon>
        <taxon>Ophiostomatales</taxon>
        <taxon>Ophiostomataceae</taxon>
        <taxon>Sporothrix</taxon>
    </lineage>
</organism>
<feature type="region of interest" description="Disordered" evidence="6">
    <location>
        <begin position="279"/>
        <end position="317"/>
    </location>
</feature>
<feature type="transmembrane region" description="Helical" evidence="7">
    <location>
        <begin position="168"/>
        <end position="192"/>
    </location>
</feature>
<evidence type="ECO:0000256" key="3">
    <source>
        <dbReference type="ARBA" id="ARBA00022989"/>
    </source>
</evidence>
<evidence type="ECO:0000256" key="5">
    <source>
        <dbReference type="ARBA" id="ARBA00038359"/>
    </source>
</evidence>
<feature type="domain" description="Rhodopsin" evidence="8">
    <location>
        <begin position="34"/>
        <end position="269"/>
    </location>
</feature>
<dbReference type="AlphaFoldDB" id="U7PI69"/>
<keyword evidence="10" id="KW-1185">Reference proteome</keyword>
<dbReference type="GO" id="GO:0016020">
    <property type="term" value="C:membrane"/>
    <property type="evidence" value="ECO:0007669"/>
    <property type="project" value="UniProtKB-SubCell"/>
</dbReference>
<feature type="compositionally biased region" description="Polar residues" evidence="6">
    <location>
        <begin position="367"/>
        <end position="381"/>
    </location>
</feature>
<evidence type="ECO:0000256" key="4">
    <source>
        <dbReference type="ARBA" id="ARBA00023136"/>
    </source>
</evidence>
<protein>
    <recommendedName>
        <fullName evidence="8">Rhodopsin domain-containing protein</fullName>
    </recommendedName>
</protein>
<evidence type="ECO:0000259" key="8">
    <source>
        <dbReference type="Pfam" id="PF20684"/>
    </source>
</evidence>
<evidence type="ECO:0000256" key="1">
    <source>
        <dbReference type="ARBA" id="ARBA00004141"/>
    </source>
</evidence>
<dbReference type="PANTHER" id="PTHR33048">
    <property type="entry name" value="PTH11-LIKE INTEGRAL MEMBRANE PROTEIN (AFU_ORTHOLOGUE AFUA_5G11245)"/>
    <property type="match status" value="1"/>
</dbReference>
<feature type="region of interest" description="Disordered" evidence="6">
    <location>
        <begin position="360"/>
        <end position="415"/>
    </location>
</feature>
<dbReference type="eggNOG" id="ENOG502S025">
    <property type="taxonomic scope" value="Eukaryota"/>
</dbReference>
<reference evidence="10" key="1">
    <citation type="journal article" date="2014" name="Genome Announc.">
        <title>Genome sequence of the pathogenic fungus Sporothrix schenckii (ATCC 58251).</title>
        <authorList>
            <person name="Cuomo C.A."/>
            <person name="Rodriguez-Del Valle N."/>
            <person name="Perez-Sanchez L."/>
            <person name="Abouelleil A."/>
            <person name="Goldberg J."/>
            <person name="Young S."/>
            <person name="Zeng Q."/>
            <person name="Birren B.W."/>
        </authorList>
    </citation>
    <scope>NUCLEOTIDE SEQUENCE [LARGE SCALE GENOMIC DNA]</scope>
    <source>
        <strain evidence="10">ATCC 58251 / de Perez 2211183</strain>
    </source>
</reference>
<sequence length="415" mass="44937">MSNIDHSRDGESKVTEIIAIITVSCALTSTLVVLRVVTRTFIVRAFGPDDWVLVVAQVLAIAAAVAIGLEQHFGMGRHVWTIEDLVPYTKSFYSSILVYNAALVLVKVSIVLMYRRIFVGTWLQRANLAALVFLTAWGIALVSFLSMLCLPIQLLWDPTVKGHCIDFVPAFFAPAVINLITDLTVFILPLPAIRQLQLPLRQKIILAFILCLGLFTCIISIVRLSTLDAAATSSDTTWDNTGAALWSYLELTVAIIAACLPTLRPFVSRFFPRLISSGGSNDQHSAPPTGPDGPLQTWGGSGGPTSSTPSGQYSKVSDSTDALYADAEIGMDVLAPVDKPQPVVQTTVQTTVQHTYRESVARRGRNETTIGTGRSPRSQGSDEVELTGQVYGHGNGNTNTNSGIRATTTIKQEYQ</sequence>
<accession>U7PI69</accession>
<evidence type="ECO:0000313" key="10">
    <source>
        <dbReference type="Proteomes" id="UP000018087"/>
    </source>
</evidence>
<gene>
    <name evidence="9" type="ORF">HMPREF1624_08449</name>
</gene>
<comment type="subcellular location">
    <subcellularLocation>
        <location evidence="1">Membrane</location>
        <topology evidence="1">Multi-pass membrane protein</topology>
    </subcellularLocation>
</comment>
<evidence type="ECO:0000256" key="2">
    <source>
        <dbReference type="ARBA" id="ARBA00022692"/>
    </source>
</evidence>
<feature type="transmembrane region" description="Helical" evidence="7">
    <location>
        <begin position="92"/>
        <end position="114"/>
    </location>
</feature>
<dbReference type="EMBL" id="KI440855">
    <property type="protein sequence ID" value="ERS95237.1"/>
    <property type="molecule type" value="Genomic_DNA"/>
</dbReference>